<dbReference type="PROSITE" id="PS50250">
    <property type="entry name" value="PCI"/>
    <property type="match status" value="1"/>
</dbReference>
<evidence type="ECO:0000256" key="8">
    <source>
        <dbReference type="SAM" id="MobiDB-lite"/>
    </source>
</evidence>
<dbReference type="Proteomes" id="UP000016930">
    <property type="component" value="Unassembled WGS sequence"/>
</dbReference>
<accession>M2QYK6</accession>
<dbReference type="HOGENOM" id="CLU_028825_2_1_1"/>
<keyword evidence="7" id="KW-0539">Nucleus</keyword>
<dbReference type="GO" id="GO:0005737">
    <property type="term" value="C:cytoplasm"/>
    <property type="evidence" value="ECO:0007669"/>
    <property type="project" value="UniProtKB-SubCell"/>
</dbReference>
<comment type="subcellular location">
    <subcellularLocation>
        <location evidence="2">Cytoplasm</location>
    </subcellularLocation>
    <subcellularLocation>
        <location evidence="1">Nucleus</location>
    </subcellularLocation>
</comment>
<evidence type="ECO:0000256" key="5">
    <source>
        <dbReference type="ARBA" id="ARBA00022490"/>
    </source>
</evidence>
<name>M2QYK6_CERS8</name>
<evidence type="ECO:0000256" key="3">
    <source>
        <dbReference type="ARBA" id="ARBA00007084"/>
    </source>
</evidence>
<evidence type="ECO:0000256" key="4">
    <source>
        <dbReference type="ARBA" id="ARBA00014878"/>
    </source>
</evidence>
<evidence type="ECO:0000256" key="2">
    <source>
        <dbReference type="ARBA" id="ARBA00004496"/>
    </source>
</evidence>
<feature type="region of interest" description="Disordered" evidence="8">
    <location>
        <begin position="1"/>
        <end position="45"/>
    </location>
</feature>
<feature type="region of interest" description="Disordered" evidence="8">
    <location>
        <begin position="482"/>
        <end position="509"/>
    </location>
</feature>
<keyword evidence="11" id="KW-1185">Reference proteome</keyword>
<dbReference type="InterPro" id="IPR036390">
    <property type="entry name" value="WH_DNA-bd_sf"/>
</dbReference>
<gene>
    <name evidence="10" type="ORF">CERSUDRAFT_120207</name>
</gene>
<dbReference type="PANTHER" id="PTHR10758:SF1">
    <property type="entry name" value="COP9 SIGNALOSOME COMPLEX SUBUNIT 3"/>
    <property type="match status" value="1"/>
</dbReference>
<dbReference type="AlphaFoldDB" id="M2QYK6"/>
<dbReference type="InterPro" id="IPR055089">
    <property type="entry name" value="COP9_N"/>
</dbReference>
<dbReference type="GO" id="GO:0008180">
    <property type="term" value="C:COP9 signalosome"/>
    <property type="evidence" value="ECO:0007669"/>
    <property type="project" value="UniProtKB-KW"/>
</dbReference>
<dbReference type="Pfam" id="PF22788">
    <property type="entry name" value="COP9_hel_rpt"/>
    <property type="match status" value="1"/>
</dbReference>
<organism evidence="10 11">
    <name type="scientific">Ceriporiopsis subvermispora (strain B)</name>
    <name type="common">White-rot fungus</name>
    <name type="synonym">Gelatoporia subvermispora</name>
    <dbReference type="NCBI Taxonomy" id="914234"/>
    <lineage>
        <taxon>Eukaryota</taxon>
        <taxon>Fungi</taxon>
        <taxon>Dikarya</taxon>
        <taxon>Basidiomycota</taxon>
        <taxon>Agaricomycotina</taxon>
        <taxon>Agaricomycetes</taxon>
        <taxon>Polyporales</taxon>
        <taxon>Gelatoporiaceae</taxon>
        <taxon>Gelatoporia</taxon>
    </lineage>
</organism>
<evidence type="ECO:0000256" key="6">
    <source>
        <dbReference type="ARBA" id="ARBA00022790"/>
    </source>
</evidence>
<proteinExistence type="inferred from homology"/>
<dbReference type="InterPro" id="IPR000717">
    <property type="entry name" value="PCI_dom"/>
</dbReference>
<dbReference type="SMART" id="SM00088">
    <property type="entry name" value="PINT"/>
    <property type="match status" value="1"/>
</dbReference>
<dbReference type="GO" id="GO:0006511">
    <property type="term" value="P:ubiquitin-dependent protein catabolic process"/>
    <property type="evidence" value="ECO:0007669"/>
    <property type="project" value="TreeGrafter"/>
</dbReference>
<dbReference type="InterPro" id="IPR050756">
    <property type="entry name" value="CSN3"/>
</dbReference>
<dbReference type="OrthoDB" id="29061at2759"/>
<evidence type="ECO:0000313" key="11">
    <source>
        <dbReference type="Proteomes" id="UP000016930"/>
    </source>
</evidence>
<reference evidence="10 11" key="1">
    <citation type="journal article" date="2012" name="Proc. Natl. Acad. Sci. U.S.A.">
        <title>Comparative genomics of Ceriporiopsis subvermispora and Phanerochaete chrysosporium provide insight into selective ligninolysis.</title>
        <authorList>
            <person name="Fernandez-Fueyo E."/>
            <person name="Ruiz-Duenas F.J."/>
            <person name="Ferreira P."/>
            <person name="Floudas D."/>
            <person name="Hibbett D.S."/>
            <person name="Canessa P."/>
            <person name="Larrondo L.F."/>
            <person name="James T.Y."/>
            <person name="Seelenfreund D."/>
            <person name="Lobos S."/>
            <person name="Polanco R."/>
            <person name="Tello M."/>
            <person name="Honda Y."/>
            <person name="Watanabe T."/>
            <person name="Watanabe T."/>
            <person name="Ryu J.S."/>
            <person name="Kubicek C.P."/>
            <person name="Schmoll M."/>
            <person name="Gaskell J."/>
            <person name="Hammel K.E."/>
            <person name="St John F.J."/>
            <person name="Vanden Wymelenberg A."/>
            <person name="Sabat G."/>
            <person name="Splinter BonDurant S."/>
            <person name="Syed K."/>
            <person name="Yadav J.S."/>
            <person name="Doddapaneni H."/>
            <person name="Subramanian V."/>
            <person name="Lavin J.L."/>
            <person name="Oguiza J.A."/>
            <person name="Perez G."/>
            <person name="Pisabarro A.G."/>
            <person name="Ramirez L."/>
            <person name="Santoyo F."/>
            <person name="Master E."/>
            <person name="Coutinho P.M."/>
            <person name="Henrissat B."/>
            <person name="Lombard V."/>
            <person name="Magnuson J.K."/>
            <person name="Kuees U."/>
            <person name="Hori C."/>
            <person name="Igarashi K."/>
            <person name="Samejima M."/>
            <person name="Held B.W."/>
            <person name="Barry K.W."/>
            <person name="LaButti K.M."/>
            <person name="Lapidus A."/>
            <person name="Lindquist E.A."/>
            <person name="Lucas S.M."/>
            <person name="Riley R."/>
            <person name="Salamov A.A."/>
            <person name="Hoffmeister D."/>
            <person name="Schwenk D."/>
            <person name="Hadar Y."/>
            <person name="Yarden O."/>
            <person name="de Vries R.P."/>
            <person name="Wiebenga A."/>
            <person name="Stenlid J."/>
            <person name="Eastwood D."/>
            <person name="Grigoriev I.V."/>
            <person name="Berka R.M."/>
            <person name="Blanchette R.A."/>
            <person name="Kersten P."/>
            <person name="Martinez A.T."/>
            <person name="Vicuna R."/>
            <person name="Cullen D."/>
        </authorList>
    </citation>
    <scope>NUCLEOTIDE SEQUENCE [LARGE SCALE GENOMIC DNA]</scope>
    <source>
        <strain evidence="10 11">B</strain>
    </source>
</reference>
<dbReference type="PANTHER" id="PTHR10758">
    <property type="entry name" value="26S PROTEASOME NON-ATPASE REGULATORY SUBUNIT 3/COP9 SIGNALOSOME COMPLEX SUBUNIT 3"/>
    <property type="match status" value="1"/>
</dbReference>
<evidence type="ECO:0000313" key="10">
    <source>
        <dbReference type="EMBL" id="EMD31002.1"/>
    </source>
</evidence>
<dbReference type="Pfam" id="PF01399">
    <property type="entry name" value="PCI"/>
    <property type="match status" value="1"/>
</dbReference>
<feature type="domain" description="PCI" evidence="9">
    <location>
        <begin position="255"/>
        <end position="442"/>
    </location>
</feature>
<dbReference type="EMBL" id="KB445826">
    <property type="protein sequence ID" value="EMD31002.1"/>
    <property type="molecule type" value="Genomic_DNA"/>
</dbReference>
<evidence type="ECO:0000256" key="7">
    <source>
        <dbReference type="ARBA" id="ARBA00023242"/>
    </source>
</evidence>
<feature type="compositionally biased region" description="Low complexity" evidence="8">
    <location>
        <begin position="7"/>
        <end position="45"/>
    </location>
</feature>
<keyword evidence="5" id="KW-0963">Cytoplasm</keyword>
<dbReference type="STRING" id="914234.M2QYK6"/>
<evidence type="ECO:0000259" key="9">
    <source>
        <dbReference type="PROSITE" id="PS50250"/>
    </source>
</evidence>
<protein>
    <recommendedName>
        <fullName evidence="4">COP9 signalosome complex subunit 3</fullName>
    </recommendedName>
</protein>
<sequence length="509" mass="53658">MMSSAEPSRTTPSASDPTAAPTTPPDSSSASTSTTPAAAATDRAASIPTTAPAATAAIASAAPPTAPGSVAGASVTATTATAAAADPALDALLTHVRGATPAGQVSALTLASEALLAGALADGSDPLAVGVLTPEVDTLAILFIMSARLHNAQTPDPSLEAIEEFCARFDPEKARLASSRVTMLANGIVRAADSIANPKAAISPLYDLITRYPPTQAHLTVIHPIFLNACVSTRHFTAALPVLATPILNIDTSISDLSYNDHLVYHYAGGLALAALKRWRDAADYFEICATAPAQQIPAAIQLEACKKLVLVHLILYGEAVQLPKYTHAVLVRMLRNSPYWSFAKAYPQQHASLQGIAKNEIFISDKNTGLLNQALERVPRWLIKRLTSTYLTLSLRDIANDIGLDSIDEVREILVDMVASGELGAHISVDGTVTFSDPPSQYSKVDIDRALLHAQAQAKLLQDTERKLAASKEYLTKAVRHKDDPGSWAGDEDLYGPPGGRGDVWADD</sequence>
<keyword evidence="6" id="KW-0736">Signalosome</keyword>
<comment type="similarity">
    <text evidence="3">Belongs to the CSN3 family.</text>
</comment>
<dbReference type="SUPFAM" id="SSF46785">
    <property type="entry name" value="Winged helix' DNA-binding domain"/>
    <property type="match status" value="1"/>
</dbReference>
<evidence type="ECO:0000256" key="1">
    <source>
        <dbReference type="ARBA" id="ARBA00004123"/>
    </source>
</evidence>